<keyword evidence="4 9" id="KW-0479">Metal-binding</keyword>
<feature type="transmembrane region" description="Helical" evidence="10">
    <location>
        <begin position="836"/>
        <end position="856"/>
    </location>
</feature>
<dbReference type="GO" id="GO:0005737">
    <property type="term" value="C:cytoplasm"/>
    <property type="evidence" value="ECO:0007669"/>
    <property type="project" value="TreeGrafter"/>
</dbReference>
<keyword evidence="10" id="KW-0812">Transmembrane</keyword>
<sequence length="907" mass="104475">MDNIGAEVGQKMRSAIKAKLMELGCYVDDELPDYIMVMVANKRTKSQMNEDLQLFLATKTSTFVDWLQIVLKKLKEITVTNPDIYKRVSKRKFDEETNVKIKKEKKERLKSNKKSKKKDEKLVKSNVSVKSLTDDLPVQASKLSEMRKIVIMQESQNNNSNLETVNEDCFDIPPLSEVTISNEHELQEIEEKIKNVKSRLGLQVESDSDDEDFIDLKAEPEDLFPAEQTLEAKQRKADENIARKIKLVRNSSSLEGQSNNIHDDKDYFEDVSVESLTTKNKTEHPRIIFGNETVDSSKKISALERLGKKSNYDESDESGNLQHKKINLITIRKQEEKILGTQRVTRDTCKNKNDESHLKKAVSSKVNVLNTPRESVLKRLGVMSKVAVPNKNDVELEGEEEVINKDVPSAIKVKPRIMPPSNNQANKNLLLKAVAEAQRSIAQTPVVGSNAKPDALFTKKFREKLSQKSSSARKLSDVQKSKIKNILVKLDNKEKRELDFSSDDDNLEYVPRPLKKVRKSNEHLEYIPSSKELSDDYADSSDVDSNTFSKKNTGQTFIITLDGITRQQDQNTTKKTLQAELIKTKAIEEKKRKSPSPIIFDKEKGSVNTKTKQIPDKLPVIVPPVSLKTKERCKYWPGCRQGEKCEFIHPNTTCKSFPQCKFGEKCLYIHPMCKFETSCTKKDCPYSHVSRTFNNGKYQFTCDYFLCFRLLHKTHYEVLGLSKDCTTKDVKNAYITLSKKYHPDNNKGEESHMNFVKIAEAYKVLSKPEKRRTYDTELIQKVSRRSPAFRYPSYKGFGYGFDDPSFWKNRDKSRDYQYQDDSYYGIPGFQRLSNGFIASICVFFTLLCSAVQFYTIRHSYDLRQEILKKKSLENEKILRQLRSDVENTDEDVQIAIMERRLVKDKFR</sequence>
<comment type="similarity">
    <text evidence="2">Belongs to the ZC3H14 family.</text>
</comment>
<dbReference type="Gene3D" id="1.10.287.110">
    <property type="entry name" value="DnaJ domain"/>
    <property type="match status" value="1"/>
</dbReference>
<dbReference type="AlphaFoldDB" id="A0AAN7PHM5"/>
<dbReference type="SMART" id="SM00356">
    <property type="entry name" value="ZnF_C3H1"/>
    <property type="match status" value="2"/>
</dbReference>
<dbReference type="SMART" id="SM00271">
    <property type="entry name" value="DnaJ"/>
    <property type="match status" value="1"/>
</dbReference>
<keyword evidence="14" id="KW-1185">Reference proteome</keyword>
<proteinExistence type="inferred from homology"/>
<dbReference type="InterPro" id="IPR000571">
    <property type="entry name" value="Znf_CCCH"/>
</dbReference>
<keyword evidence="5" id="KW-0677">Repeat</keyword>
<evidence type="ECO:0000259" key="11">
    <source>
        <dbReference type="PROSITE" id="PS50076"/>
    </source>
</evidence>
<dbReference type="SUPFAM" id="SSF46565">
    <property type="entry name" value="Chaperone J-domain"/>
    <property type="match status" value="1"/>
</dbReference>
<dbReference type="PROSITE" id="PS50103">
    <property type="entry name" value="ZF_C3H1"/>
    <property type="match status" value="1"/>
</dbReference>
<dbReference type="FunFam" id="4.10.1000.30:FF:000001">
    <property type="entry name" value="Zinc finger CCCH domain-containing protein 14"/>
    <property type="match status" value="1"/>
</dbReference>
<accession>A0AAN7PHM5</accession>
<feature type="domain" description="C3H1-type" evidence="12">
    <location>
        <begin position="627"/>
        <end position="652"/>
    </location>
</feature>
<evidence type="ECO:0000256" key="8">
    <source>
        <dbReference type="ARBA" id="ARBA00023242"/>
    </source>
</evidence>
<keyword evidence="6 9" id="KW-0863">Zinc-finger</keyword>
<dbReference type="Gene3D" id="4.10.1000.30">
    <property type="match status" value="1"/>
</dbReference>
<evidence type="ECO:0000256" key="2">
    <source>
        <dbReference type="ARBA" id="ARBA00008423"/>
    </source>
</evidence>
<dbReference type="GO" id="GO:0008270">
    <property type="term" value="F:zinc ion binding"/>
    <property type="evidence" value="ECO:0007669"/>
    <property type="project" value="UniProtKB-KW"/>
</dbReference>
<protein>
    <recommendedName>
        <fullName evidence="3">Zinc finger CCCH domain-containing protein 14</fullName>
    </recommendedName>
</protein>
<dbReference type="CDD" id="cd06257">
    <property type="entry name" value="DnaJ"/>
    <property type="match status" value="1"/>
</dbReference>
<evidence type="ECO:0000313" key="14">
    <source>
        <dbReference type="Proteomes" id="UP001353858"/>
    </source>
</evidence>
<name>A0AAN7PHM5_9COLE</name>
<dbReference type="PRINTS" id="PR00625">
    <property type="entry name" value="JDOMAIN"/>
</dbReference>
<evidence type="ECO:0000256" key="1">
    <source>
        <dbReference type="ARBA" id="ARBA00004123"/>
    </source>
</evidence>
<evidence type="ECO:0000313" key="13">
    <source>
        <dbReference type="EMBL" id="KAK4886704.1"/>
    </source>
</evidence>
<comment type="subcellular location">
    <subcellularLocation>
        <location evidence="1">Nucleus</location>
    </subcellularLocation>
</comment>
<dbReference type="Proteomes" id="UP001353858">
    <property type="component" value="Unassembled WGS sequence"/>
</dbReference>
<dbReference type="Pfam" id="PF14608">
    <property type="entry name" value="zf-CCCH_2"/>
    <property type="match status" value="3"/>
</dbReference>
<dbReference type="PANTHER" id="PTHR14738:SF29">
    <property type="entry name" value="ZINC FINGER CCCH DOMAIN-CONTAINING PROTEIN 14"/>
    <property type="match status" value="1"/>
</dbReference>
<dbReference type="GO" id="GO:0005634">
    <property type="term" value="C:nucleus"/>
    <property type="evidence" value="ECO:0007669"/>
    <property type="project" value="UniProtKB-SubCell"/>
</dbReference>
<comment type="caution">
    <text evidence="13">The sequence shown here is derived from an EMBL/GenBank/DDBJ whole genome shotgun (WGS) entry which is preliminary data.</text>
</comment>
<dbReference type="InterPro" id="IPR040366">
    <property type="entry name" value="Nab2/ZC3H14"/>
</dbReference>
<keyword evidence="10" id="KW-1133">Transmembrane helix</keyword>
<evidence type="ECO:0000256" key="5">
    <source>
        <dbReference type="ARBA" id="ARBA00022737"/>
    </source>
</evidence>
<keyword evidence="7 9" id="KW-0862">Zinc</keyword>
<evidence type="ECO:0000256" key="3">
    <source>
        <dbReference type="ARBA" id="ARBA00015071"/>
    </source>
</evidence>
<dbReference type="PANTHER" id="PTHR14738">
    <property type="entry name" value="ZINC FINGER CCCH DOMAIN-CONTAINING PROTEIN 14"/>
    <property type="match status" value="1"/>
</dbReference>
<evidence type="ECO:0000256" key="10">
    <source>
        <dbReference type="SAM" id="Phobius"/>
    </source>
</evidence>
<keyword evidence="10" id="KW-0472">Membrane</keyword>
<dbReference type="EMBL" id="JARPUR010000001">
    <property type="protein sequence ID" value="KAK4886704.1"/>
    <property type="molecule type" value="Genomic_DNA"/>
</dbReference>
<gene>
    <name evidence="13" type="ORF">RN001_002975</name>
</gene>
<evidence type="ECO:0000256" key="4">
    <source>
        <dbReference type="ARBA" id="ARBA00022723"/>
    </source>
</evidence>
<feature type="domain" description="J" evidence="11">
    <location>
        <begin position="714"/>
        <end position="778"/>
    </location>
</feature>
<evidence type="ECO:0000256" key="6">
    <source>
        <dbReference type="ARBA" id="ARBA00022771"/>
    </source>
</evidence>
<keyword evidence="8" id="KW-0539">Nucleus</keyword>
<evidence type="ECO:0000259" key="12">
    <source>
        <dbReference type="PROSITE" id="PS50103"/>
    </source>
</evidence>
<feature type="zinc finger region" description="C3H1-type" evidence="9">
    <location>
        <begin position="627"/>
        <end position="652"/>
    </location>
</feature>
<dbReference type="GO" id="GO:0008143">
    <property type="term" value="F:poly(A) binding"/>
    <property type="evidence" value="ECO:0007669"/>
    <property type="project" value="InterPro"/>
</dbReference>
<evidence type="ECO:0000256" key="9">
    <source>
        <dbReference type="PROSITE-ProRule" id="PRU00723"/>
    </source>
</evidence>
<dbReference type="PROSITE" id="PS50076">
    <property type="entry name" value="DNAJ_2"/>
    <property type="match status" value="1"/>
</dbReference>
<dbReference type="Pfam" id="PF00226">
    <property type="entry name" value="DnaJ"/>
    <property type="match status" value="1"/>
</dbReference>
<dbReference type="Gene3D" id="1.20.1390.10">
    <property type="entry name" value="PWI domain"/>
    <property type="match status" value="1"/>
</dbReference>
<dbReference type="InterPro" id="IPR036869">
    <property type="entry name" value="J_dom_sf"/>
</dbReference>
<dbReference type="InterPro" id="IPR001623">
    <property type="entry name" value="DnaJ_domain"/>
</dbReference>
<reference evidence="14" key="1">
    <citation type="submission" date="2023-01" db="EMBL/GenBank/DDBJ databases">
        <title>Key to firefly adult light organ development and bioluminescence: homeobox transcription factors regulate luciferase expression and transportation to peroxisome.</title>
        <authorList>
            <person name="Fu X."/>
        </authorList>
    </citation>
    <scope>NUCLEOTIDE SEQUENCE [LARGE SCALE GENOMIC DNA]</scope>
</reference>
<dbReference type="GO" id="GO:0043488">
    <property type="term" value="P:regulation of mRNA stability"/>
    <property type="evidence" value="ECO:0007669"/>
    <property type="project" value="InterPro"/>
</dbReference>
<organism evidence="13 14">
    <name type="scientific">Aquatica leii</name>
    <dbReference type="NCBI Taxonomy" id="1421715"/>
    <lineage>
        <taxon>Eukaryota</taxon>
        <taxon>Metazoa</taxon>
        <taxon>Ecdysozoa</taxon>
        <taxon>Arthropoda</taxon>
        <taxon>Hexapoda</taxon>
        <taxon>Insecta</taxon>
        <taxon>Pterygota</taxon>
        <taxon>Neoptera</taxon>
        <taxon>Endopterygota</taxon>
        <taxon>Coleoptera</taxon>
        <taxon>Polyphaga</taxon>
        <taxon>Elateriformia</taxon>
        <taxon>Elateroidea</taxon>
        <taxon>Lampyridae</taxon>
        <taxon>Luciolinae</taxon>
        <taxon>Aquatica</taxon>
    </lineage>
</organism>
<evidence type="ECO:0000256" key="7">
    <source>
        <dbReference type="ARBA" id="ARBA00022833"/>
    </source>
</evidence>